<dbReference type="NCBIfam" id="TIGR01549">
    <property type="entry name" value="HAD-SF-IA-v1"/>
    <property type="match status" value="1"/>
</dbReference>
<dbReference type="Proteomes" id="UP001071230">
    <property type="component" value="Unassembled WGS sequence"/>
</dbReference>
<dbReference type="InterPro" id="IPR006439">
    <property type="entry name" value="HAD-SF_hydro_IA"/>
</dbReference>
<dbReference type="GO" id="GO:0006281">
    <property type="term" value="P:DNA repair"/>
    <property type="evidence" value="ECO:0007669"/>
    <property type="project" value="TreeGrafter"/>
</dbReference>
<dbReference type="KEGG" id="aacx:DEACI_1551"/>
<evidence type="ECO:0000313" key="2">
    <source>
        <dbReference type="EMBL" id="CEJ08945.1"/>
    </source>
</evidence>
<dbReference type="PANTHER" id="PTHR43434">
    <property type="entry name" value="PHOSPHOGLYCOLATE PHOSPHATASE"/>
    <property type="match status" value="1"/>
</dbReference>
<name>A0A8S0W2R0_9FIRM</name>
<dbReference type="Pfam" id="PF13419">
    <property type="entry name" value="HAD_2"/>
    <property type="match status" value="1"/>
</dbReference>
<dbReference type="GO" id="GO:0008967">
    <property type="term" value="F:phosphoglycolate phosphatase activity"/>
    <property type="evidence" value="ECO:0007669"/>
    <property type="project" value="TreeGrafter"/>
</dbReference>
<keyword evidence="1" id="KW-0378">Hydrolase</keyword>
<dbReference type="InterPro" id="IPR050155">
    <property type="entry name" value="HAD-like_hydrolase_sf"/>
</dbReference>
<dbReference type="InterPro" id="IPR036412">
    <property type="entry name" value="HAD-like_sf"/>
</dbReference>
<proteinExistence type="predicted"/>
<reference evidence="1" key="2">
    <citation type="submission" date="2020-01" db="EMBL/GenBank/DDBJ databases">
        <authorList>
            <person name="Hornung B."/>
        </authorList>
    </citation>
    <scope>NUCLEOTIDE SEQUENCE</scope>
    <source>
        <strain evidence="1">PacBioINE</strain>
    </source>
</reference>
<dbReference type="AlphaFoldDB" id="A0A8S0W2R0"/>
<gene>
    <name evidence="1" type="ORF">DEACI_1551</name>
    <name evidence="2" type="ORF">DEACI_3427</name>
</gene>
<dbReference type="Gene3D" id="3.40.50.1000">
    <property type="entry name" value="HAD superfamily/HAD-like"/>
    <property type="match status" value="1"/>
</dbReference>
<sequence>MEDPVLVARASEIFRERYLSDCYAEPFVGVPELLTALVAARKKIAVVSNKPHPIAEKQLRLANLVSYIDVFKSDDGSMRLKPCPDAIEQVLRETGAAAPGSLMIGDSCVDIKAGQAAHVLTCSVTYGYTDRNVLSQAGPDFLVDDIRDLGRML</sequence>
<accession>A0A8S0W2R0</accession>
<dbReference type="SUPFAM" id="SSF56784">
    <property type="entry name" value="HAD-like"/>
    <property type="match status" value="1"/>
</dbReference>
<dbReference type="EC" id="3.-.-.-" evidence="1"/>
<dbReference type="EMBL" id="CDGJ01000104">
    <property type="protein sequence ID" value="CEJ08945.1"/>
    <property type="molecule type" value="Genomic_DNA"/>
</dbReference>
<dbReference type="EMBL" id="LR746496">
    <property type="protein sequence ID" value="CAA7600898.1"/>
    <property type="molecule type" value="Genomic_DNA"/>
</dbReference>
<dbReference type="GO" id="GO:0005829">
    <property type="term" value="C:cytosol"/>
    <property type="evidence" value="ECO:0007669"/>
    <property type="project" value="TreeGrafter"/>
</dbReference>
<evidence type="ECO:0000313" key="3">
    <source>
        <dbReference type="Proteomes" id="UP001071230"/>
    </source>
</evidence>
<reference evidence="2" key="1">
    <citation type="submission" date="2014-11" db="EMBL/GenBank/DDBJ databases">
        <authorList>
            <person name="Hornung B.V."/>
        </authorList>
    </citation>
    <scope>NUCLEOTIDE SEQUENCE</scope>
    <source>
        <strain evidence="2">INE</strain>
    </source>
</reference>
<dbReference type="PANTHER" id="PTHR43434:SF1">
    <property type="entry name" value="PHOSPHOGLYCOLATE PHOSPHATASE"/>
    <property type="match status" value="1"/>
</dbReference>
<dbReference type="InterPro" id="IPR023214">
    <property type="entry name" value="HAD_sf"/>
</dbReference>
<organism evidence="1">
    <name type="scientific">Acididesulfobacillus acetoxydans</name>
    <dbReference type="NCBI Taxonomy" id="1561005"/>
    <lineage>
        <taxon>Bacteria</taxon>
        <taxon>Bacillati</taxon>
        <taxon>Bacillota</taxon>
        <taxon>Clostridia</taxon>
        <taxon>Eubacteriales</taxon>
        <taxon>Peptococcaceae</taxon>
        <taxon>Acididesulfobacillus</taxon>
    </lineage>
</organism>
<dbReference type="Proteomes" id="UP000836597">
    <property type="component" value="Chromosome"/>
</dbReference>
<keyword evidence="3" id="KW-1185">Reference proteome</keyword>
<dbReference type="InterPro" id="IPR041492">
    <property type="entry name" value="HAD_2"/>
</dbReference>
<protein>
    <submittedName>
        <fullName evidence="1 2">HAD-like domain</fullName>
        <ecNumber evidence="1">3.-.-.-</ecNumber>
    </submittedName>
</protein>
<evidence type="ECO:0000313" key="1">
    <source>
        <dbReference type="EMBL" id="CAA7600898.1"/>
    </source>
</evidence>